<dbReference type="CDD" id="cd13778">
    <property type="entry name" value="Aar2_C"/>
    <property type="match status" value="1"/>
</dbReference>
<dbReference type="FunFam" id="2.60.34.20:FF:000001">
    <property type="entry name" value="protein AAR2 homolog"/>
    <property type="match status" value="1"/>
</dbReference>
<gene>
    <name evidence="6" type="ORF">DdX_19738</name>
</gene>
<dbReference type="Pfam" id="PF20981">
    <property type="entry name" value="AAR2_1st"/>
    <property type="match status" value="1"/>
</dbReference>
<evidence type="ECO:0000256" key="3">
    <source>
        <dbReference type="ARBA" id="ARBA00030625"/>
    </source>
</evidence>
<dbReference type="PANTHER" id="PTHR12689:SF4">
    <property type="entry name" value="PROTEIN AAR2 HOMOLOG"/>
    <property type="match status" value="1"/>
</dbReference>
<dbReference type="Pfam" id="PF05282">
    <property type="entry name" value="AAR2"/>
    <property type="match status" value="1"/>
</dbReference>
<comment type="similarity">
    <text evidence="1">Belongs to the AAR2 family.</text>
</comment>
<organism evidence="6 7">
    <name type="scientific">Ditylenchus destructor</name>
    <dbReference type="NCBI Taxonomy" id="166010"/>
    <lineage>
        <taxon>Eukaryota</taxon>
        <taxon>Metazoa</taxon>
        <taxon>Ecdysozoa</taxon>
        <taxon>Nematoda</taxon>
        <taxon>Chromadorea</taxon>
        <taxon>Rhabditida</taxon>
        <taxon>Tylenchina</taxon>
        <taxon>Tylenchomorpha</taxon>
        <taxon>Sphaerularioidea</taxon>
        <taxon>Anguinidae</taxon>
        <taxon>Anguininae</taxon>
        <taxon>Ditylenchus</taxon>
    </lineage>
</organism>
<evidence type="ECO:0000259" key="5">
    <source>
        <dbReference type="Pfam" id="PF20981"/>
    </source>
</evidence>
<dbReference type="AlphaFoldDB" id="A0AAD4MJW0"/>
<reference evidence="6" key="1">
    <citation type="submission" date="2022-01" db="EMBL/GenBank/DDBJ databases">
        <title>Genome Sequence Resource for Two Populations of Ditylenchus destructor, the Migratory Endoparasitic Phytonematode.</title>
        <authorList>
            <person name="Zhang H."/>
            <person name="Lin R."/>
            <person name="Xie B."/>
        </authorList>
    </citation>
    <scope>NUCLEOTIDE SEQUENCE</scope>
    <source>
        <strain evidence="6">BazhouSP</strain>
    </source>
</reference>
<comment type="caution">
    <text evidence="6">The sequence shown here is derived from an EMBL/GenBank/DDBJ whole genome shotgun (WGS) entry which is preliminary data.</text>
</comment>
<evidence type="ECO:0000256" key="1">
    <source>
        <dbReference type="ARBA" id="ARBA00006281"/>
    </source>
</evidence>
<sequence length="364" mass="41424">MAAESEEMPQEVALQLFHTGAFLVFKDSLPTGMEFGIDYKSWQVGPKFLGLKMIPPGLHFVYMSVKNAPRIGFFFNFRPKEVVVRKWDRAAEDLENYTSPEEEMDRLRANLQNIDKNLAAYPYSTYNQWVSLSNHVTESSVKRLAPENALGKITSQTDLVSKEQELEAQMGDGMGISAVDRNHPSRIRFTDGIGLPVMSAKPGTSMRFSEVPQVSLADTNLKKAGIDSSDRLYTLLRSLGDNPKELLAEFQVSFVVFLIGQVYEGFEQWKRLIHLMCSCNRALVTHSQFFLDLLMVIHFQLKQCPEDFFHDQLAKDNFLWATLSLFFANVEDSDGASSELKSKTSKFKKLVEKRFNKSFNLPDE</sequence>
<evidence type="ECO:0000313" key="6">
    <source>
        <dbReference type="EMBL" id="KAI1695162.1"/>
    </source>
</evidence>
<dbReference type="PANTHER" id="PTHR12689">
    <property type="entry name" value="A1 CISTRON SPLICING FACTOR AAR2-RELATED"/>
    <property type="match status" value="1"/>
</dbReference>
<feature type="domain" description="AAR2 C-terminal" evidence="4">
    <location>
        <begin position="220"/>
        <end position="359"/>
    </location>
</feature>
<dbReference type="Proteomes" id="UP001201812">
    <property type="component" value="Unassembled WGS sequence"/>
</dbReference>
<dbReference type="Gene3D" id="2.60.34.20">
    <property type="match status" value="1"/>
</dbReference>
<dbReference type="InterPro" id="IPR033648">
    <property type="entry name" value="AAR2_C"/>
</dbReference>
<name>A0AAD4MJW0_9BILA</name>
<evidence type="ECO:0000313" key="7">
    <source>
        <dbReference type="Proteomes" id="UP001201812"/>
    </source>
</evidence>
<dbReference type="CDD" id="cd13777">
    <property type="entry name" value="Aar2_N"/>
    <property type="match status" value="1"/>
</dbReference>
<dbReference type="EMBL" id="JAKKPZ010000435">
    <property type="protein sequence ID" value="KAI1695162.1"/>
    <property type="molecule type" value="Genomic_DNA"/>
</dbReference>
<feature type="domain" description="AAR2 N-terminal" evidence="5">
    <location>
        <begin position="20"/>
        <end position="146"/>
    </location>
</feature>
<dbReference type="InterPro" id="IPR038514">
    <property type="entry name" value="AAR2_C_sf"/>
</dbReference>
<accession>A0AAD4MJW0</accession>
<dbReference type="InterPro" id="IPR007946">
    <property type="entry name" value="AAR2"/>
</dbReference>
<proteinExistence type="inferred from homology"/>
<evidence type="ECO:0000256" key="2">
    <source>
        <dbReference type="ARBA" id="ARBA00016372"/>
    </source>
</evidence>
<dbReference type="InterPro" id="IPR033647">
    <property type="entry name" value="Aar2_N"/>
</dbReference>
<evidence type="ECO:0000259" key="4">
    <source>
        <dbReference type="Pfam" id="PF05282"/>
    </source>
</evidence>
<dbReference type="InterPro" id="IPR038516">
    <property type="entry name" value="AAR2_N_sf"/>
</dbReference>
<dbReference type="GO" id="GO:0000244">
    <property type="term" value="P:spliceosomal tri-snRNP complex assembly"/>
    <property type="evidence" value="ECO:0007669"/>
    <property type="project" value="TreeGrafter"/>
</dbReference>
<keyword evidence="7" id="KW-1185">Reference proteome</keyword>
<protein>
    <recommendedName>
        <fullName evidence="2">Protein AAR2 homolog</fullName>
    </recommendedName>
    <alternativeName>
        <fullName evidence="3">AAR2 splicing factor homolog</fullName>
    </alternativeName>
</protein>
<dbReference type="Gene3D" id="1.25.40.550">
    <property type="entry name" value="Aar2, C-terminal domain-like"/>
    <property type="match status" value="1"/>
</dbReference>